<evidence type="ECO:0000313" key="2">
    <source>
        <dbReference type="Proteomes" id="UP000316280"/>
    </source>
</evidence>
<name>A0A552A9Y3_MICAE</name>
<organism evidence="1 2">
    <name type="scientific">Microcystis aeruginosa Ma_OC_H_19870700_S124</name>
    <dbReference type="NCBI Taxonomy" id="2486262"/>
    <lineage>
        <taxon>Bacteria</taxon>
        <taxon>Bacillati</taxon>
        <taxon>Cyanobacteriota</taxon>
        <taxon>Cyanophyceae</taxon>
        <taxon>Oscillatoriophycideae</taxon>
        <taxon>Chroococcales</taxon>
        <taxon>Microcystaceae</taxon>
        <taxon>Microcystis</taxon>
    </lineage>
</organism>
<accession>A0A552A9Y3</accession>
<evidence type="ECO:0000313" key="1">
    <source>
        <dbReference type="EMBL" id="TRT82270.1"/>
    </source>
</evidence>
<dbReference type="Proteomes" id="UP000316280">
    <property type="component" value="Unassembled WGS sequence"/>
</dbReference>
<proteinExistence type="predicted"/>
<sequence>MGIFANIPQLVPPERHRTLTHSCNKCAWCVPQKSIGGAVGVTLGNAPYSCHTVNGFHNRRRRVRLPSSTTASQLR</sequence>
<gene>
    <name evidence="1" type="ORF">EWV63_19995</name>
</gene>
<protein>
    <submittedName>
        <fullName evidence="1">Uncharacterized protein</fullName>
    </submittedName>
</protein>
<comment type="caution">
    <text evidence="1">The sequence shown here is derived from an EMBL/GenBank/DDBJ whole genome shotgun (WGS) entry which is preliminary data.</text>
</comment>
<dbReference type="AlphaFoldDB" id="A0A552A9Y3"/>
<dbReference type="EMBL" id="SFBR01000187">
    <property type="protein sequence ID" value="TRT82270.1"/>
    <property type="molecule type" value="Genomic_DNA"/>
</dbReference>
<reference evidence="1 2" key="1">
    <citation type="submission" date="2019-01" db="EMBL/GenBank/DDBJ databases">
        <title>Coherence of Microcystis species and biogeography revealed through population genomics.</title>
        <authorList>
            <person name="Perez-Carrascal O.M."/>
            <person name="Terrat Y."/>
            <person name="Giani A."/>
            <person name="Fortin N."/>
            <person name="Tromas N."/>
            <person name="Shapiro B.J."/>
        </authorList>
    </citation>
    <scope>NUCLEOTIDE SEQUENCE [LARGE SCALE GENOMIC DNA]</scope>
    <source>
        <strain evidence="1">Ma_OC_H_19870700_S124</strain>
    </source>
</reference>